<reference evidence="2" key="1">
    <citation type="journal article" date="2021" name="PeerJ">
        <title>Extensive microbial diversity within the chicken gut microbiome revealed by metagenomics and culture.</title>
        <authorList>
            <person name="Gilroy R."/>
            <person name="Ravi A."/>
            <person name="Getino M."/>
            <person name="Pursley I."/>
            <person name="Horton D.L."/>
            <person name="Alikhan N.F."/>
            <person name="Baker D."/>
            <person name="Gharbi K."/>
            <person name="Hall N."/>
            <person name="Watson M."/>
            <person name="Adriaenssens E.M."/>
            <person name="Foster-Nyarko E."/>
            <person name="Jarju S."/>
            <person name="Secka A."/>
            <person name="Antonio M."/>
            <person name="Oren A."/>
            <person name="Chaudhuri R.R."/>
            <person name="La Ragione R."/>
            <person name="Hildebrand F."/>
            <person name="Pallen M.J."/>
        </authorList>
    </citation>
    <scope>NUCLEOTIDE SEQUENCE</scope>
    <source>
        <strain evidence="2">ChiHjej13B12-24818</strain>
    </source>
</reference>
<proteinExistence type="predicted"/>
<feature type="transmembrane region" description="Helical" evidence="1">
    <location>
        <begin position="12"/>
        <end position="30"/>
    </location>
</feature>
<protein>
    <submittedName>
        <fullName evidence="2">Uncharacterized protein</fullName>
    </submittedName>
</protein>
<dbReference type="Proteomes" id="UP000823823">
    <property type="component" value="Unassembled WGS sequence"/>
</dbReference>
<keyword evidence="1" id="KW-0812">Transmembrane</keyword>
<evidence type="ECO:0000313" key="2">
    <source>
        <dbReference type="EMBL" id="HJB10990.1"/>
    </source>
</evidence>
<organism evidence="2 3">
    <name type="scientific">Candidatus Brachybacterium merdavium</name>
    <dbReference type="NCBI Taxonomy" id="2838513"/>
    <lineage>
        <taxon>Bacteria</taxon>
        <taxon>Bacillati</taxon>
        <taxon>Actinomycetota</taxon>
        <taxon>Actinomycetes</taxon>
        <taxon>Micrococcales</taxon>
        <taxon>Dermabacteraceae</taxon>
        <taxon>Brachybacterium</taxon>
    </lineage>
</organism>
<sequence>MATAHTGTVADMAATAGVSVALIAAAKYLLPPHRHVQTGILRSLRAAGAAPLTIYVTHVLLTGVAVIGYALTSGGDPAEMPWY</sequence>
<accession>A0A9D2LEV0</accession>
<reference evidence="2" key="2">
    <citation type="submission" date="2021-04" db="EMBL/GenBank/DDBJ databases">
        <authorList>
            <person name="Gilroy R."/>
        </authorList>
    </citation>
    <scope>NUCLEOTIDE SEQUENCE</scope>
    <source>
        <strain evidence="2">ChiHjej13B12-24818</strain>
    </source>
</reference>
<keyword evidence="1" id="KW-1133">Transmembrane helix</keyword>
<evidence type="ECO:0000256" key="1">
    <source>
        <dbReference type="SAM" id="Phobius"/>
    </source>
</evidence>
<comment type="caution">
    <text evidence="2">The sequence shown here is derived from an EMBL/GenBank/DDBJ whole genome shotgun (WGS) entry which is preliminary data.</text>
</comment>
<evidence type="ECO:0000313" key="3">
    <source>
        <dbReference type="Proteomes" id="UP000823823"/>
    </source>
</evidence>
<dbReference type="AlphaFoldDB" id="A0A9D2LEV0"/>
<name>A0A9D2LEV0_9MICO</name>
<feature type="non-terminal residue" evidence="2">
    <location>
        <position position="83"/>
    </location>
</feature>
<keyword evidence="1" id="KW-0472">Membrane</keyword>
<feature type="transmembrane region" description="Helical" evidence="1">
    <location>
        <begin position="50"/>
        <end position="71"/>
    </location>
</feature>
<dbReference type="EMBL" id="DWZH01000087">
    <property type="protein sequence ID" value="HJB10990.1"/>
    <property type="molecule type" value="Genomic_DNA"/>
</dbReference>
<gene>
    <name evidence="2" type="ORF">H9786_10765</name>
</gene>